<sequence length="238" mass="26207">MMGRAHFVISTGLSVSVLGLTGHTITIPVVVVAALSSLLPDIDEPNSLLVSRAIPKTVIRVFQLFLLLAAAGICFLGKPFAPWNFVVALFIMIFTMLPNRRLKNVIMFLCGIGLLTLGNQFIPWNYIAGAILIIVPFLPHRGLTHTLYGLTGWTLILFFATGDRSIWLAGGLSYMLHILADSLTNRGIRILPPFHFVLRFRIMSTGTFKGTLIEYLCMGATVGVVWFTFFIDSYLTGG</sequence>
<evidence type="ECO:0000256" key="1">
    <source>
        <dbReference type="SAM" id="Phobius"/>
    </source>
</evidence>
<accession>A0A385TZN3</accession>
<dbReference type="Pfam" id="PF04307">
    <property type="entry name" value="YdjM"/>
    <property type="match status" value="1"/>
</dbReference>
<dbReference type="GO" id="GO:0016787">
    <property type="term" value="F:hydrolase activity"/>
    <property type="evidence" value="ECO:0007669"/>
    <property type="project" value="UniProtKB-KW"/>
</dbReference>
<proteinExistence type="predicted"/>
<dbReference type="EMBL" id="CP032413">
    <property type="protein sequence ID" value="AYB47992.1"/>
    <property type="molecule type" value="Genomic_DNA"/>
</dbReference>
<keyword evidence="1" id="KW-1133">Transmembrane helix</keyword>
<dbReference type="Proteomes" id="UP000266552">
    <property type="component" value="Plasmid pAZOPL1"/>
</dbReference>
<keyword evidence="2" id="KW-0614">Plasmid</keyword>
<name>A0A385TZN3_PAELA</name>
<protein>
    <submittedName>
        <fullName evidence="2">Metal-dependent hydrolase</fullName>
    </submittedName>
</protein>
<dbReference type="AlphaFoldDB" id="A0A385TZN3"/>
<dbReference type="KEGG" id="plw:D5F53_32190"/>
<keyword evidence="2" id="KW-0378">Hydrolase</keyword>
<gene>
    <name evidence="2" type="ORF">D5F53_32190</name>
</gene>
<geneLocation type="plasmid" evidence="2 3">
    <name>pAZOPL1</name>
</geneLocation>
<dbReference type="RefSeq" id="WP_119851353.1">
    <property type="nucleotide sequence ID" value="NZ_CP032413.1"/>
</dbReference>
<feature type="transmembrane region" description="Helical" evidence="1">
    <location>
        <begin position="105"/>
        <end position="135"/>
    </location>
</feature>
<evidence type="ECO:0000313" key="3">
    <source>
        <dbReference type="Proteomes" id="UP000266552"/>
    </source>
</evidence>
<feature type="transmembrane region" description="Helical" evidence="1">
    <location>
        <begin position="12"/>
        <end position="38"/>
    </location>
</feature>
<feature type="transmembrane region" description="Helical" evidence="1">
    <location>
        <begin position="83"/>
        <end position="99"/>
    </location>
</feature>
<reference evidence="2 3" key="1">
    <citation type="submission" date="2018-09" db="EMBL/GenBank/DDBJ databases">
        <title>Genome Sequence of Paenibacillus lautus Strain E7593-69, Azo Dye-Degrading Bacteria, Isolated from Commercial Tattoo Inks.</title>
        <authorList>
            <person name="Nho S.W."/>
            <person name="Kim S.-J."/>
            <person name="Kweon O."/>
            <person name="Cerniglia C.E."/>
        </authorList>
    </citation>
    <scope>NUCLEOTIDE SEQUENCE [LARGE SCALE GENOMIC DNA]</scope>
    <source>
        <strain evidence="2 3">E7593-69</strain>
        <plasmid evidence="2 3">pAZOPL1</plasmid>
    </source>
</reference>
<keyword evidence="1" id="KW-0472">Membrane</keyword>
<feature type="transmembrane region" description="Helical" evidence="1">
    <location>
        <begin position="212"/>
        <end position="231"/>
    </location>
</feature>
<feature type="transmembrane region" description="Helical" evidence="1">
    <location>
        <begin position="142"/>
        <end position="160"/>
    </location>
</feature>
<dbReference type="InterPro" id="IPR007404">
    <property type="entry name" value="YdjM-like"/>
</dbReference>
<evidence type="ECO:0000313" key="2">
    <source>
        <dbReference type="EMBL" id="AYB47992.1"/>
    </source>
</evidence>
<keyword evidence="1" id="KW-0812">Transmembrane</keyword>
<organism evidence="2 3">
    <name type="scientific">Paenibacillus lautus</name>
    <name type="common">Bacillus lautus</name>
    <dbReference type="NCBI Taxonomy" id="1401"/>
    <lineage>
        <taxon>Bacteria</taxon>
        <taxon>Bacillati</taxon>
        <taxon>Bacillota</taxon>
        <taxon>Bacilli</taxon>
        <taxon>Bacillales</taxon>
        <taxon>Paenibacillaceae</taxon>
        <taxon>Paenibacillus</taxon>
    </lineage>
</organism>
<keyword evidence="3" id="KW-1185">Reference proteome</keyword>